<dbReference type="Pfam" id="PF13392">
    <property type="entry name" value="HNH_3"/>
    <property type="match status" value="1"/>
</dbReference>
<dbReference type="Gene3D" id="3.90.75.20">
    <property type="match status" value="1"/>
</dbReference>
<dbReference type="GO" id="GO:0003677">
    <property type="term" value="F:DNA binding"/>
    <property type="evidence" value="ECO:0007669"/>
    <property type="project" value="UniProtKB-KW"/>
</dbReference>
<dbReference type="AlphaFoldDB" id="A0A4Q6YA13"/>
<comment type="caution">
    <text evidence="5">The sequence shown here is derived from an EMBL/GenBank/DDBJ whole genome shotgun (WGS) entry which is preliminary data.</text>
</comment>
<evidence type="ECO:0000259" key="4">
    <source>
        <dbReference type="PROSITE" id="PS51032"/>
    </source>
</evidence>
<keyword evidence="6" id="KW-1185">Reference proteome</keyword>
<dbReference type="RefSeq" id="WP_130154883.1">
    <property type="nucleotide sequence ID" value="NZ_SGIS01000001.1"/>
</dbReference>
<keyword evidence="3" id="KW-0804">Transcription</keyword>
<evidence type="ECO:0000313" key="5">
    <source>
        <dbReference type="EMBL" id="RZF66529.1"/>
    </source>
</evidence>
<dbReference type="OrthoDB" id="388551at2"/>
<reference evidence="5 6" key="1">
    <citation type="submission" date="2019-02" db="EMBL/GenBank/DDBJ databases">
        <authorList>
            <person name="Li Y."/>
        </authorList>
    </citation>
    <scope>NUCLEOTIDE SEQUENCE [LARGE SCALE GENOMIC DNA]</scope>
    <source>
        <strain evidence="5 6">3-7</strain>
    </source>
</reference>
<dbReference type="InterPro" id="IPR003615">
    <property type="entry name" value="HNH_nuc"/>
</dbReference>
<keyword evidence="5" id="KW-0378">Hydrolase</keyword>
<dbReference type="InterPro" id="IPR044925">
    <property type="entry name" value="His-Me_finger_sf"/>
</dbReference>
<evidence type="ECO:0000256" key="1">
    <source>
        <dbReference type="ARBA" id="ARBA00023015"/>
    </source>
</evidence>
<proteinExistence type="predicted"/>
<dbReference type="Proteomes" id="UP000292085">
    <property type="component" value="Unassembled WGS sequence"/>
</dbReference>
<dbReference type="PROSITE" id="PS51032">
    <property type="entry name" value="AP2_ERF"/>
    <property type="match status" value="1"/>
</dbReference>
<keyword evidence="2" id="KW-0238">DNA-binding</keyword>
<sequence>MENTTTTESLKQLLKYDPETGILIWRSNAKIAGYLGSDGYLRIQCRYRKYRAHRVAWLLHYGEWPSMHLDHRDGDRSNNAITNLRVATPAQNSANTSRARRSDLPRGVHRARERYIAVIEHQSKRYRLGRFDTPELASAAYRQAAQELHGEFAFINREVR</sequence>
<keyword evidence="5" id="KW-0540">Nuclease</keyword>
<accession>A0A4Q6YA13</accession>
<dbReference type="SUPFAM" id="SSF54060">
    <property type="entry name" value="His-Me finger endonucleases"/>
    <property type="match status" value="1"/>
</dbReference>
<organism evidence="5 6">
    <name type="scientific">Sphingomonas populi</name>
    <dbReference type="NCBI Taxonomy" id="2484750"/>
    <lineage>
        <taxon>Bacteria</taxon>
        <taxon>Pseudomonadati</taxon>
        <taxon>Pseudomonadota</taxon>
        <taxon>Alphaproteobacteria</taxon>
        <taxon>Sphingomonadales</taxon>
        <taxon>Sphingomonadaceae</taxon>
        <taxon>Sphingomonas</taxon>
    </lineage>
</organism>
<dbReference type="GO" id="GO:0003700">
    <property type="term" value="F:DNA-binding transcription factor activity"/>
    <property type="evidence" value="ECO:0007669"/>
    <property type="project" value="InterPro"/>
</dbReference>
<evidence type="ECO:0000256" key="2">
    <source>
        <dbReference type="ARBA" id="ARBA00023125"/>
    </source>
</evidence>
<dbReference type="InterPro" id="IPR036955">
    <property type="entry name" value="AP2/ERF_dom_sf"/>
</dbReference>
<name>A0A4Q6YA13_9SPHN</name>
<keyword evidence="5" id="KW-0255">Endonuclease</keyword>
<dbReference type="SUPFAM" id="SSF54171">
    <property type="entry name" value="DNA-binding domain"/>
    <property type="match status" value="1"/>
</dbReference>
<protein>
    <submittedName>
        <fullName evidence="5">HNH endonuclease</fullName>
    </submittedName>
</protein>
<dbReference type="EMBL" id="SGIS01000001">
    <property type="protein sequence ID" value="RZF66529.1"/>
    <property type="molecule type" value="Genomic_DNA"/>
</dbReference>
<gene>
    <name evidence="5" type="ORF">EWE75_01360</name>
</gene>
<dbReference type="InterPro" id="IPR016177">
    <property type="entry name" value="DNA-bd_dom_sf"/>
</dbReference>
<dbReference type="InterPro" id="IPR001471">
    <property type="entry name" value="AP2/ERF_dom"/>
</dbReference>
<feature type="domain" description="AP2/ERF" evidence="4">
    <location>
        <begin position="104"/>
        <end position="158"/>
    </location>
</feature>
<dbReference type="GO" id="GO:0004519">
    <property type="term" value="F:endonuclease activity"/>
    <property type="evidence" value="ECO:0007669"/>
    <property type="project" value="UniProtKB-KW"/>
</dbReference>
<dbReference type="Gene3D" id="3.30.730.10">
    <property type="entry name" value="AP2/ERF domain"/>
    <property type="match status" value="1"/>
</dbReference>
<evidence type="ECO:0000313" key="6">
    <source>
        <dbReference type="Proteomes" id="UP000292085"/>
    </source>
</evidence>
<keyword evidence="1" id="KW-0805">Transcription regulation</keyword>
<evidence type="ECO:0000256" key="3">
    <source>
        <dbReference type="ARBA" id="ARBA00023163"/>
    </source>
</evidence>